<evidence type="ECO:0000313" key="5">
    <source>
        <dbReference type="Proteomes" id="UP000268162"/>
    </source>
</evidence>
<dbReference type="Proteomes" id="UP000268162">
    <property type="component" value="Unassembled WGS sequence"/>
</dbReference>
<reference evidence="5" key="1">
    <citation type="journal article" date="2018" name="Nat. Microbiol.">
        <title>Leveraging single-cell genomics to expand the fungal tree of life.</title>
        <authorList>
            <person name="Ahrendt S.R."/>
            <person name="Quandt C.A."/>
            <person name="Ciobanu D."/>
            <person name="Clum A."/>
            <person name="Salamov A."/>
            <person name="Andreopoulos B."/>
            <person name="Cheng J.F."/>
            <person name="Woyke T."/>
            <person name="Pelin A."/>
            <person name="Henrissat B."/>
            <person name="Reynolds N.K."/>
            <person name="Benny G.L."/>
            <person name="Smith M.E."/>
            <person name="James T.Y."/>
            <person name="Grigoriev I.V."/>
        </authorList>
    </citation>
    <scope>NUCLEOTIDE SEQUENCE [LARGE SCALE GENOMIC DNA]</scope>
    <source>
        <strain evidence="5">RSA 468</strain>
    </source>
</reference>
<evidence type="ECO:0000259" key="3">
    <source>
        <dbReference type="PROSITE" id="PS50222"/>
    </source>
</evidence>
<evidence type="ECO:0000313" key="4">
    <source>
        <dbReference type="EMBL" id="RKP38119.1"/>
    </source>
</evidence>
<protein>
    <recommendedName>
        <fullName evidence="3">EF-hand domain-containing protein</fullName>
    </recommendedName>
</protein>
<dbReference type="GO" id="GO:0005509">
    <property type="term" value="F:calcium ion binding"/>
    <property type="evidence" value="ECO:0007669"/>
    <property type="project" value="InterPro"/>
</dbReference>
<dbReference type="EMBL" id="ML002403">
    <property type="protein sequence ID" value="RKP38119.1"/>
    <property type="molecule type" value="Genomic_DNA"/>
</dbReference>
<evidence type="ECO:0000256" key="1">
    <source>
        <dbReference type="ARBA" id="ARBA00022737"/>
    </source>
</evidence>
<keyword evidence="1" id="KW-0677">Repeat</keyword>
<dbReference type="SUPFAM" id="SSF47473">
    <property type="entry name" value="EF-hand"/>
    <property type="match status" value="1"/>
</dbReference>
<dbReference type="Pfam" id="PF13499">
    <property type="entry name" value="EF-hand_7"/>
    <property type="match status" value="1"/>
</dbReference>
<dbReference type="AlphaFoldDB" id="A0A4V1J579"/>
<proteinExistence type="predicted"/>
<dbReference type="InterPro" id="IPR002048">
    <property type="entry name" value="EF_hand_dom"/>
</dbReference>
<dbReference type="FunFam" id="1.10.238.10:FF:000003">
    <property type="entry name" value="Calmodulin A"/>
    <property type="match status" value="1"/>
</dbReference>
<name>A0A4V1J579_9FUNG</name>
<dbReference type="Gene3D" id="1.10.238.10">
    <property type="entry name" value="EF-hand"/>
    <property type="match status" value="1"/>
</dbReference>
<dbReference type="OrthoDB" id="26525at2759"/>
<dbReference type="CDD" id="cd00051">
    <property type="entry name" value="EFh"/>
    <property type="match status" value="1"/>
</dbReference>
<gene>
    <name evidence="4" type="ORF">BJ085DRAFT_30636</name>
</gene>
<dbReference type="STRING" id="215637.A0A4V1J579"/>
<dbReference type="PROSITE" id="PS50222">
    <property type="entry name" value="EF_HAND_2"/>
    <property type="match status" value="2"/>
</dbReference>
<dbReference type="PANTHER" id="PTHR23048:SF59">
    <property type="entry name" value="EF-HAND SUPERFAMILY PROTEIN"/>
    <property type="match status" value="1"/>
</dbReference>
<dbReference type="GO" id="GO:0016460">
    <property type="term" value="C:myosin II complex"/>
    <property type="evidence" value="ECO:0007669"/>
    <property type="project" value="TreeGrafter"/>
</dbReference>
<accession>A0A4V1J579</accession>
<dbReference type="InterPro" id="IPR018247">
    <property type="entry name" value="EF_Hand_1_Ca_BS"/>
</dbReference>
<feature type="domain" description="EF-hand" evidence="3">
    <location>
        <begin position="128"/>
        <end position="163"/>
    </location>
</feature>
<dbReference type="InterPro" id="IPR050230">
    <property type="entry name" value="CALM/Myosin/TropC-like"/>
</dbReference>
<dbReference type="PROSITE" id="PS00018">
    <property type="entry name" value="EF_HAND_1"/>
    <property type="match status" value="2"/>
</dbReference>
<sequence length="163" mass="18759">MRDHSHPSPSQPTSRLQNLYETQLRSAFLAFDPNQQSWANTTNLRFLLQALELPTDPANVRKLAAELDPKREGKIHYRQYLTVLQPVMATKDSRHEVAKIFKLFDRSGTGKISIDDLQRVAVDLDETIPQAELQEMIDMADRDGDGLVDLNDFFMIMQKTRLF</sequence>
<keyword evidence="5" id="KW-1185">Reference proteome</keyword>
<dbReference type="SMART" id="SM00054">
    <property type="entry name" value="EFh"/>
    <property type="match status" value="2"/>
</dbReference>
<feature type="domain" description="EF-hand" evidence="3">
    <location>
        <begin position="92"/>
        <end position="127"/>
    </location>
</feature>
<evidence type="ECO:0000256" key="2">
    <source>
        <dbReference type="ARBA" id="ARBA00022837"/>
    </source>
</evidence>
<keyword evidence="2" id="KW-0106">Calcium</keyword>
<dbReference type="PANTHER" id="PTHR23048">
    <property type="entry name" value="MYOSIN LIGHT CHAIN 1, 3"/>
    <property type="match status" value="1"/>
</dbReference>
<organism evidence="4 5">
    <name type="scientific">Dimargaris cristalligena</name>
    <dbReference type="NCBI Taxonomy" id="215637"/>
    <lineage>
        <taxon>Eukaryota</taxon>
        <taxon>Fungi</taxon>
        <taxon>Fungi incertae sedis</taxon>
        <taxon>Zoopagomycota</taxon>
        <taxon>Kickxellomycotina</taxon>
        <taxon>Dimargaritomycetes</taxon>
        <taxon>Dimargaritales</taxon>
        <taxon>Dimargaritaceae</taxon>
        <taxon>Dimargaris</taxon>
    </lineage>
</organism>
<dbReference type="InterPro" id="IPR011992">
    <property type="entry name" value="EF-hand-dom_pair"/>
</dbReference>